<evidence type="ECO:0000313" key="3">
    <source>
        <dbReference type="EMBL" id="SEQ46873.1"/>
    </source>
</evidence>
<dbReference type="Proteomes" id="UP000199055">
    <property type="component" value="Unassembled WGS sequence"/>
</dbReference>
<reference evidence="3 4" key="1">
    <citation type="submission" date="2016-10" db="EMBL/GenBank/DDBJ databases">
        <authorList>
            <person name="de Groot N.N."/>
        </authorList>
    </citation>
    <scope>NUCLEOTIDE SEQUENCE [LARGE SCALE GENOMIC DNA]</scope>
    <source>
        <strain evidence="3 4">CGMCC 4.3519</strain>
    </source>
</reference>
<evidence type="ECO:0000256" key="1">
    <source>
        <dbReference type="ARBA" id="ARBA00022737"/>
    </source>
</evidence>
<dbReference type="STRING" id="403935.SAMN05216481_108174"/>
<dbReference type="PANTHER" id="PTHR47485:SF1">
    <property type="entry name" value="THYLAKOID LUMENAL 17.4 KDA PROTEIN, CHLOROPLASTIC"/>
    <property type="match status" value="1"/>
</dbReference>
<protein>
    <submittedName>
        <fullName evidence="3">Uncharacterized protein YjbI, contains pentapeptide repeats</fullName>
    </submittedName>
</protein>
<dbReference type="InterPro" id="IPR001646">
    <property type="entry name" value="5peptide_repeat"/>
</dbReference>
<name>A0A1H9GA39_9ACTN</name>
<dbReference type="AlphaFoldDB" id="A0A1H9GA39"/>
<evidence type="ECO:0000256" key="2">
    <source>
        <dbReference type="SAM" id="MobiDB-lite"/>
    </source>
</evidence>
<organism evidence="3 4">
    <name type="scientific">Streptomyces radiopugnans</name>
    <dbReference type="NCBI Taxonomy" id="403935"/>
    <lineage>
        <taxon>Bacteria</taxon>
        <taxon>Bacillati</taxon>
        <taxon>Actinomycetota</taxon>
        <taxon>Actinomycetes</taxon>
        <taxon>Kitasatosporales</taxon>
        <taxon>Streptomycetaceae</taxon>
        <taxon>Streptomyces</taxon>
    </lineage>
</organism>
<dbReference type="Gene3D" id="2.160.20.80">
    <property type="entry name" value="E3 ubiquitin-protein ligase SopA"/>
    <property type="match status" value="1"/>
</dbReference>
<dbReference type="RefSeq" id="WP_093660264.1">
    <property type="nucleotide sequence ID" value="NZ_FOET01000008.1"/>
</dbReference>
<dbReference type="EMBL" id="FOET01000008">
    <property type="protein sequence ID" value="SEQ46873.1"/>
    <property type="molecule type" value="Genomic_DNA"/>
</dbReference>
<proteinExistence type="predicted"/>
<sequence>MPAQRSPRTSRTPPPPPAPRELADLPYAEYLQPFGGGGRLERERTYDTVHFDGETFQDADAGGAGFVESALTSVEFDGGRYRRARFNDVWLHTVRWVGADLAETDWTDAEAVSGALAGVEAFEARMRRVTFFNCKFDSVNLRAARLRDVCFVDCLLRDVDFGEAALEGVAFPGSVLDGVRLEKARLARVDLRGAAGLGITAGHDSLRGAIVGAAQLLDLAPALARALGIEVRDD</sequence>
<keyword evidence="1" id="KW-0677">Repeat</keyword>
<evidence type="ECO:0000313" key="4">
    <source>
        <dbReference type="Proteomes" id="UP000199055"/>
    </source>
</evidence>
<gene>
    <name evidence="3" type="ORF">SAMN05216481_108174</name>
</gene>
<keyword evidence="4" id="KW-1185">Reference proteome</keyword>
<feature type="region of interest" description="Disordered" evidence="2">
    <location>
        <begin position="1"/>
        <end position="23"/>
    </location>
</feature>
<dbReference type="PANTHER" id="PTHR47485">
    <property type="entry name" value="THYLAKOID LUMENAL 17.4 KDA PROTEIN, CHLOROPLASTIC"/>
    <property type="match status" value="1"/>
</dbReference>
<accession>A0A1H9GA39</accession>
<dbReference type="Pfam" id="PF13599">
    <property type="entry name" value="Pentapeptide_4"/>
    <property type="match status" value="1"/>
</dbReference>
<feature type="compositionally biased region" description="Low complexity" evidence="2">
    <location>
        <begin position="1"/>
        <end position="11"/>
    </location>
</feature>
<dbReference type="SUPFAM" id="SSF141571">
    <property type="entry name" value="Pentapeptide repeat-like"/>
    <property type="match status" value="1"/>
</dbReference>